<sequence length="189" mass="22818">MRILDYANKKLENEIDCGRNTVMIMPHLPKIIVFENVKELNKFQRVWEDIIQEYTMEDTDSELFNKYPDDLTSWYIDPFEQESFLFEDLGVESRCLKIIPVYEKEDECFSNKIEVKFGVLNSCDIYTDMDTLEKHCELIEMLFTNEKLKNKCAEDTLNLFKTILNIWREQLEYYKKDNHNYFKVQVIED</sequence>
<evidence type="ECO:0000313" key="1">
    <source>
        <dbReference type="EMBL" id="BAO04726.1"/>
    </source>
</evidence>
<reference evidence="1" key="1">
    <citation type="submission" date="2013-10" db="EMBL/GenBank/DDBJ databases">
        <title>Draft genome sequence of Clostridium botulinum type B strain Osaka05.</title>
        <authorList>
            <person name="Sakaguchi Y."/>
            <person name="Hosomi K."/>
            <person name="Uchiyama J."/>
            <person name="Ogura Y."/>
            <person name="Sakaguchi M."/>
            <person name="Kohda T."/>
            <person name="Mukamoto M."/>
            <person name="Misawa N."/>
            <person name="Matsuzaki S."/>
            <person name="Hayashi T."/>
            <person name="Kozaki S."/>
        </authorList>
    </citation>
    <scope>NUCLEOTIDE SEQUENCE</scope>
    <source>
        <strain evidence="1">Osaka05</strain>
    </source>
</reference>
<dbReference type="EMBL" id="BA000058">
    <property type="protein sequence ID" value="BAO04726.1"/>
    <property type="molecule type" value="Genomic_DNA"/>
</dbReference>
<organism evidence="1">
    <name type="scientific">Clostridium botulinum B str. Osaka05</name>
    <dbReference type="NCBI Taxonomy" id="1407017"/>
    <lineage>
        <taxon>Bacteria</taxon>
        <taxon>Bacillati</taxon>
        <taxon>Bacillota</taxon>
        <taxon>Clostridia</taxon>
        <taxon>Eubacteriales</taxon>
        <taxon>Clostridiaceae</taxon>
        <taxon>Clostridium</taxon>
    </lineage>
</organism>
<protein>
    <submittedName>
        <fullName evidence="1">Uncharacterized protein</fullName>
    </submittedName>
</protein>
<dbReference type="AlphaFoldDB" id="A0A060N2Z1"/>
<dbReference type="Proteomes" id="UP000054164">
    <property type="component" value="Unassembled WGS sequence"/>
</dbReference>
<dbReference type="RefSeq" id="WP_030031755.1">
    <property type="nucleotide sequence ID" value="NZ_BA000058.1"/>
</dbReference>
<accession>A0A060N2Z1</accession>
<name>A0A060N2Z1_CLOBO</name>
<gene>
    <name evidence="1" type="ORF">CBO05P1_007</name>
</gene>
<proteinExistence type="predicted"/>
<dbReference type="HOGENOM" id="CLU_1522276_0_0_9"/>